<dbReference type="RefSeq" id="WP_311620706.1">
    <property type="nucleotide sequence ID" value="NZ_JAVREV010000020.1"/>
</dbReference>
<keyword evidence="2" id="KW-1185">Reference proteome</keyword>
<dbReference type="Proteomes" id="UP001183615">
    <property type="component" value="Unassembled WGS sequence"/>
</dbReference>
<name>A0ABU2SEM5_9ACTN</name>
<dbReference type="EMBL" id="JAVREV010000020">
    <property type="protein sequence ID" value="MDT0446555.1"/>
    <property type="molecule type" value="Genomic_DNA"/>
</dbReference>
<evidence type="ECO:0000313" key="1">
    <source>
        <dbReference type="EMBL" id="MDT0446555.1"/>
    </source>
</evidence>
<proteinExistence type="predicted"/>
<comment type="caution">
    <text evidence="1">The sequence shown here is derived from an EMBL/GenBank/DDBJ whole genome shotgun (WGS) entry which is preliminary data.</text>
</comment>
<organism evidence="1 2">
    <name type="scientific">Streptomyces johnsoniae</name>
    <dbReference type="NCBI Taxonomy" id="3075532"/>
    <lineage>
        <taxon>Bacteria</taxon>
        <taxon>Bacillati</taxon>
        <taxon>Actinomycetota</taxon>
        <taxon>Actinomycetes</taxon>
        <taxon>Kitasatosporales</taxon>
        <taxon>Streptomycetaceae</taxon>
        <taxon>Streptomyces</taxon>
    </lineage>
</organism>
<evidence type="ECO:0008006" key="3">
    <source>
        <dbReference type="Google" id="ProtNLM"/>
    </source>
</evidence>
<gene>
    <name evidence="1" type="ORF">RM779_28740</name>
</gene>
<sequence>MLDHLTEYGPVRLTDHHTGIAFGSDGGGILFALDQSGQVHRSTTASWFDDFEPTAPTLTQFLEQIHRATATFTNDTKRHAATEHS</sequence>
<accession>A0ABU2SEM5</accession>
<evidence type="ECO:0000313" key="2">
    <source>
        <dbReference type="Proteomes" id="UP001183615"/>
    </source>
</evidence>
<protein>
    <recommendedName>
        <fullName evidence="3">SMI1/KNR4 family protein</fullName>
    </recommendedName>
</protein>
<reference evidence="2" key="1">
    <citation type="submission" date="2023-07" db="EMBL/GenBank/DDBJ databases">
        <title>30 novel species of actinomycetes from the DSMZ collection.</title>
        <authorList>
            <person name="Nouioui I."/>
        </authorList>
    </citation>
    <scope>NUCLEOTIDE SEQUENCE [LARGE SCALE GENOMIC DNA]</scope>
    <source>
        <strain evidence="2">DSM 41886</strain>
    </source>
</reference>